<evidence type="ECO:0000313" key="2">
    <source>
        <dbReference type="EMBL" id="MYL97847.1"/>
    </source>
</evidence>
<dbReference type="Proteomes" id="UP000465810">
    <property type="component" value="Unassembled WGS sequence"/>
</dbReference>
<keyword evidence="3" id="KW-1185">Reference proteome</keyword>
<protein>
    <submittedName>
        <fullName evidence="2">Uncharacterized protein</fullName>
    </submittedName>
</protein>
<organism evidence="2 3">
    <name type="scientific">Novosphingobium silvae</name>
    <dbReference type="NCBI Taxonomy" id="2692619"/>
    <lineage>
        <taxon>Bacteria</taxon>
        <taxon>Pseudomonadati</taxon>
        <taxon>Pseudomonadota</taxon>
        <taxon>Alphaproteobacteria</taxon>
        <taxon>Sphingomonadales</taxon>
        <taxon>Sphingomonadaceae</taxon>
        <taxon>Novosphingobium</taxon>
    </lineage>
</organism>
<gene>
    <name evidence="2" type="ORF">GR702_08695</name>
</gene>
<comment type="caution">
    <text evidence="2">The sequence shown here is derived from an EMBL/GenBank/DDBJ whole genome shotgun (WGS) entry which is preliminary data.</text>
</comment>
<keyword evidence="1" id="KW-0732">Signal</keyword>
<feature type="chain" id="PRO_5030972401" evidence="1">
    <location>
        <begin position="24"/>
        <end position="102"/>
    </location>
</feature>
<evidence type="ECO:0000313" key="3">
    <source>
        <dbReference type="Proteomes" id="UP000465810"/>
    </source>
</evidence>
<evidence type="ECO:0000256" key="1">
    <source>
        <dbReference type="SAM" id="SignalP"/>
    </source>
</evidence>
<proteinExistence type="predicted"/>
<name>A0A7X4GHE1_9SPHN</name>
<dbReference type="AlphaFoldDB" id="A0A7X4GHE1"/>
<dbReference type="PROSITE" id="PS51257">
    <property type="entry name" value="PROKAR_LIPOPROTEIN"/>
    <property type="match status" value="1"/>
</dbReference>
<accession>A0A7X4GHE1</accession>
<dbReference type="RefSeq" id="WP_086485629.1">
    <property type="nucleotide sequence ID" value="NZ_WVTD01000005.1"/>
</dbReference>
<feature type="signal peptide" evidence="1">
    <location>
        <begin position="1"/>
        <end position="23"/>
    </location>
</feature>
<sequence>MKPIAKAMTAALGVLVLTTTACATPDNRSQRLSSMPDVGRHRTIAATADGFVIRAAASAPAENGGLSATAREHIPVGSGTHLDARLLSPPVSAIQEISHAHP</sequence>
<reference evidence="2 3" key="1">
    <citation type="submission" date="2019-12" db="EMBL/GenBank/DDBJ databases">
        <authorList>
            <person name="Feng G."/>
            <person name="Zhu H."/>
        </authorList>
    </citation>
    <scope>NUCLEOTIDE SEQUENCE [LARGE SCALE GENOMIC DNA]</scope>
    <source>
        <strain evidence="2 3">FGD1</strain>
    </source>
</reference>
<dbReference type="EMBL" id="WVTD01000005">
    <property type="protein sequence ID" value="MYL97847.1"/>
    <property type="molecule type" value="Genomic_DNA"/>
</dbReference>